<evidence type="ECO:0000313" key="3">
    <source>
        <dbReference type="Proteomes" id="UP000198888"/>
    </source>
</evidence>
<keyword evidence="2" id="KW-0560">Oxidoreductase</keyword>
<dbReference type="PROSITE" id="PS51819">
    <property type="entry name" value="VOC"/>
    <property type="match status" value="1"/>
</dbReference>
<dbReference type="Gene3D" id="3.10.180.10">
    <property type="entry name" value="2,3-Dihydroxybiphenyl 1,2-Dioxygenase, domain 1"/>
    <property type="match status" value="2"/>
</dbReference>
<dbReference type="GeneID" id="35001366"/>
<accession>A0A1H6XQH7</accession>
<proteinExistence type="predicted"/>
<dbReference type="RefSeq" id="WP_089673783.1">
    <property type="nucleotide sequence ID" value="NZ_CP024845.1"/>
</dbReference>
<gene>
    <name evidence="2" type="ORF">SAMN05444271_1456</name>
</gene>
<dbReference type="Proteomes" id="UP000198888">
    <property type="component" value="Unassembled WGS sequence"/>
</dbReference>
<dbReference type="InterPro" id="IPR004360">
    <property type="entry name" value="Glyas_Fos-R_dOase_dom"/>
</dbReference>
<dbReference type="KEGG" id="hae:halTADL_0548"/>
<dbReference type="GO" id="GO:0051213">
    <property type="term" value="F:dioxygenase activity"/>
    <property type="evidence" value="ECO:0007669"/>
    <property type="project" value="UniProtKB-KW"/>
</dbReference>
<dbReference type="EMBL" id="FNYR01000045">
    <property type="protein sequence ID" value="SEJ31323.1"/>
    <property type="molecule type" value="Genomic_DNA"/>
</dbReference>
<evidence type="ECO:0000259" key="1">
    <source>
        <dbReference type="PROSITE" id="PS51819"/>
    </source>
</evidence>
<dbReference type="InterPro" id="IPR037523">
    <property type="entry name" value="VOC_core"/>
</dbReference>
<sequence>MTTHTNPDALPQATHLGRTALRVTDVDEMTEFYRDVVGLSVLNHSETRSVLGSADTPLLVLEGDETAPERHRSGAGLFHNAFRVPSREALGDALARVQNHWQLAGASDHGVSEALYLTDPAGNGIEIYRDYPREQWPRSDDGTIQMGTYRLDLDPVKAAATGQSTVPAGTDVGHVHLEVSSLAAFSEFYVDLIGFELQASMPEARFVSAGGYHHHLGANTWNQRSGPVDGSGLSWFELVVPDTASLAEIRDRTADSGYPVTETDEGFSVSGPDEIEVRFRV</sequence>
<keyword evidence="3" id="KW-1185">Reference proteome</keyword>
<keyword evidence="2" id="KW-0223">Dioxygenase</keyword>
<dbReference type="OrthoDB" id="37941at2157"/>
<dbReference type="STRING" id="1073996.SAMN05444271_1456"/>
<organism evidence="2 3">
    <name type="scientific">Halohasta litchfieldiae</name>
    <dbReference type="NCBI Taxonomy" id="1073996"/>
    <lineage>
        <taxon>Archaea</taxon>
        <taxon>Methanobacteriati</taxon>
        <taxon>Methanobacteriota</taxon>
        <taxon>Stenosarchaea group</taxon>
        <taxon>Halobacteria</taxon>
        <taxon>Halobacteriales</taxon>
        <taxon>Haloferacaceae</taxon>
        <taxon>Halohasta</taxon>
    </lineage>
</organism>
<dbReference type="Pfam" id="PF00903">
    <property type="entry name" value="Glyoxalase"/>
    <property type="match status" value="1"/>
</dbReference>
<dbReference type="AlphaFoldDB" id="A0A1H6XQH7"/>
<evidence type="ECO:0000313" key="2">
    <source>
        <dbReference type="EMBL" id="SEJ31323.1"/>
    </source>
</evidence>
<protein>
    <submittedName>
        <fullName evidence="2">Catechol 2,3-dioxygenase</fullName>
    </submittedName>
</protein>
<dbReference type="CDD" id="cd16359">
    <property type="entry name" value="VOC_BsCatE_like_C"/>
    <property type="match status" value="1"/>
</dbReference>
<accession>A0A2H4PZ22</accession>
<reference evidence="2 3" key="1">
    <citation type="submission" date="2016-10" db="EMBL/GenBank/DDBJ databases">
        <authorList>
            <person name="de Groot N.N."/>
        </authorList>
    </citation>
    <scope>NUCLEOTIDE SEQUENCE [LARGE SCALE GENOMIC DNA]</scope>
    <source>
        <strain evidence="2 3">DSM 22187</strain>
    </source>
</reference>
<dbReference type="PANTHER" id="PTHR43279:SF1">
    <property type="entry name" value="CATECHOL-2,3-DIOXYGENASE"/>
    <property type="match status" value="1"/>
</dbReference>
<name>A0A1H6XQH7_9EURY</name>
<dbReference type="PANTHER" id="PTHR43279">
    <property type="entry name" value="CATECHOL-2,3-DIOXYGENASE"/>
    <property type="match status" value="1"/>
</dbReference>
<feature type="domain" description="VOC" evidence="1">
    <location>
        <begin position="15"/>
        <end position="130"/>
    </location>
</feature>
<dbReference type="SUPFAM" id="SSF54593">
    <property type="entry name" value="Glyoxalase/Bleomycin resistance protein/Dihydroxybiphenyl dioxygenase"/>
    <property type="match status" value="2"/>
</dbReference>
<dbReference type="InterPro" id="IPR029068">
    <property type="entry name" value="Glyas_Bleomycin-R_OHBP_Dase"/>
</dbReference>